<protein>
    <submittedName>
        <fullName evidence="8">Cadherin-17</fullName>
    </submittedName>
</protein>
<dbReference type="GO" id="GO:0000902">
    <property type="term" value="P:cell morphogenesis"/>
    <property type="evidence" value="ECO:0007669"/>
    <property type="project" value="TreeGrafter"/>
</dbReference>
<dbReference type="FunFam" id="2.60.40.60:FF:000151">
    <property type="entry name" value="Cadherin 17"/>
    <property type="match status" value="1"/>
</dbReference>
<dbReference type="GO" id="GO:0016339">
    <property type="term" value="P:calcium-dependent cell-cell adhesion via plasma membrane cell adhesion molecules"/>
    <property type="evidence" value="ECO:0007669"/>
    <property type="project" value="TreeGrafter"/>
</dbReference>
<evidence type="ECO:0000256" key="2">
    <source>
        <dbReference type="ARBA" id="ARBA00022737"/>
    </source>
</evidence>
<dbReference type="GO" id="GO:0008013">
    <property type="term" value="F:beta-catenin binding"/>
    <property type="evidence" value="ECO:0007669"/>
    <property type="project" value="TreeGrafter"/>
</dbReference>
<comment type="caution">
    <text evidence="8">The sequence shown here is derived from an EMBL/GenBank/DDBJ whole genome shotgun (WGS) entry which is preliminary data.</text>
</comment>
<dbReference type="SMART" id="SM00112">
    <property type="entry name" value="CA"/>
    <property type="match status" value="6"/>
</dbReference>
<dbReference type="GO" id="GO:0007156">
    <property type="term" value="P:homophilic cell adhesion via plasma membrane adhesion molecules"/>
    <property type="evidence" value="ECO:0007669"/>
    <property type="project" value="InterPro"/>
</dbReference>
<sequence length="832" mass="93221">FEASSPAVTFQLSGETDNKFYINPNGLLFYILPLDREKRAIHHLQVSTQDAQGNKVDGPVPITIIVEDINDNPPIFLLSNYEGSVRQNSRPGKPFIYVNATDKDDPATPNGQLNYEIIAQLPMVDNVNYFQIDKITGGISLTPEGSQKLDVSKKVNYDLVVLVKDMASQPFRQTTQVHITVLENIWKAPDPVEIVENSTDPHPIKITQVQWNEPGAHYSLVEKEKLPRFPFSIDQEGAIYVTQPLDREEKDSVSKTGRNFTGDMTKFCAHRQLKAELILLNKPLCSETQYIIALRHDNFPTNSTHFNYSFYAVAKSASGDLLARPLQIDVKVKDINDNPPTCPSAVTVFEVQENEYVGSNIGTFTAHDMDEENSVNSILKYRLVDQTPRVPSNNLFLIDTYLGTLQLAKQSLKKKNSPQYNLTVAVSDNDFETHCLLQIKVIDVNDQIPIFEKSDYETLTLSEDTAIGSTILTIQATDDDEQFTGSSKILYHIIEGDSEGQLEVQTDPQTNAGYVTIKKRLDFETTPVHNIVFRAENPEPLIPGVNYNDSSIARLKLIVTDVDEPPQFPLYLFQGSVFENVTVGTKVGNVTAWDPEHRNIRYSLKGDRRTWLRIDSNTGEIFSVAPLDRETETPYRVQVVASEVGGSLSSEVEFQLILLDVNDNAPRLMEKYIGSLFFCYPHQAPGNVTFGATDDDVQSFRGPQFTFSFARENLNEKWELSRINGTHASLSTKPGDFEEKVYNVDIRISDGARPPLDRVVSLPVTFCKCEFESCYRPAGRQPGIPTVGMVVGVLLTTFLVIGIILAVVFMRIKKKGDAENAHPAETKPLKRI</sequence>
<keyword evidence="6" id="KW-1133">Transmembrane helix</keyword>
<dbReference type="SUPFAM" id="SSF49313">
    <property type="entry name" value="Cadherin-like"/>
    <property type="match status" value="6"/>
</dbReference>
<dbReference type="PROSITE" id="PS00232">
    <property type="entry name" value="CADHERIN_1"/>
    <property type="match status" value="2"/>
</dbReference>
<proteinExistence type="predicted"/>
<feature type="domain" description="Cadherin" evidence="7">
    <location>
        <begin position="569"/>
        <end position="668"/>
    </location>
</feature>
<dbReference type="GO" id="GO:0045296">
    <property type="term" value="F:cadherin binding"/>
    <property type="evidence" value="ECO:0007669"/>
    <property type="project" value="TreeGrafter"/>
</dbReference>
<dbReference type="PANTHER" id="PTHR24027">
    <property type="entry name" value="CADHERIN-23"/>
    <property type="match status" value="1"/>
</dbReference>
<keyword evidence="4 6" id="KW-0472">Membrane</keyword>
<dbReference type="Gene3D" id="2.60.40.60">
    <property type="entry name" value="Cadherins"/>
    <property type="match status" value="7"/>
</dbReference>
<feature type="domain" description="Cadherin" evidence="7">
    <location>
        <begin position="453"/>
        <end position="568"/>
    </location>
</feature>
<name>A0A8J6AEY6_GALPY</name>
<dbReference type="InterPro" id="IPR002126">
    <property type="entry name" value="Cadherin-like_dom"/>
</dbReference>
<dbReference type="GO" id="GO:0034332">
    <property type="term" value="P:adherens junction organization"/>
    <property type="evidence" value="ECO:0007669"/>
    <property type="project" value="TreeGrafter"/>
</dbReference>
<gene>
    <name evidence="8" type="ORF">J0S82_019790</name>
</gene>
<organism evidence="8 9">
    <name type="scientific">Galemys pyrenaicus</name>
    <name type="common">Iberian desman</name>
    <name type="synonym">Pyrenean desman</name>
    <dbReference type="NCBI Taxonomy" id="202257"/>
    <lineage>
        <taxon>Eukaryota</taxon>
        <taxon>Metazoa</taxon>
        <taxon>Chordata</taxon>
        <taxon>Craniata</taxon>
        <taxon>Vertebrata</taxon>
        <taxon>Euteleostomi</taxon>
        <taxon>Mammalia</taxon>
        <taxon>Eutheria</taxon>
        <taxon>Laurasiatheria</taxon>
        <taxon>Eulipotyphla</taxon>
        <taxon>Talpidae</taxon>
        <taxon>Galemys</taxon>
    </lineage>
</organism>
<dbReference type="GO" id="GO:0016342">
    <property type="term" value="C:catenin complex"/>
    <property type="evidence" value="ECO:0007669"/>
    <property type="project" value="TreeGrafter"/>
</dbReference>
<dbReference type="OrthoDB" id="9946173at2759"/>
<feature type="domain" description="Cadherin" evidence="7">
    <location>
        <begin position="77"/>
        <end position="191"/>
    </location>
</feature>
<comment type="subcellular location">
    <subcellularLocation>
        <location evidence="1">Membrane</location>
    </subcellularLocation>
</comment>
<accession>A0A8J6AEY6</accession>
<dbReference type="GO" id="GO:0016477">
    <property type="term" value="P:cell migration"/>
    <property type="evidence" value="ECO:0007669"/>
    <property type="project" value="TreeGrafter"/>
</dbReference>
<dbReference type="FunFam" id="2.60.40.60:FF:000183">
    <property type="entry name" value="Cadherin 17"/>
    <property type="match status" value="1"/>
</dbReference>
<feature type="transmembrane region" description="Helical" evidence="6">
    <location>
        <begin position="787"/>
        <end position="809"/>
    </location>
</feature>
<evidence type="ECO:0000256" key="1">
    <source>
        <dbReference type="ARBA" id="ARBA00004370"/>
    </source>
</evidence>
<dbReference type="Pfam" id="PF00028">
    <property type="entry name" value="Cadherin"/>
    <property type="match status" value="4"/>
</dbReference>
<dbReference type="GO" id="GO:0007043">
    <property type="term" value="P:cell-cell junction assembly"/>
    <property type="evidence" value="ECO:0007669"/>
    <property type="project" value="TreeGrafter"/>
</dbReference>
<evidence type="ECO:0000313" key="9">
    <source>
        <dbReference type="Proteomes" id="UP000700334"/>
    </source>
</evidence>
<dbReference type="AlphaFoldDB" id="A0A8J6AEY6"/>
<dbReference type="PANTHER" id="PTHR24027:SF419">
    <property type="entry name" value="CADHERIN-17"/>
    <property type="match status" value="1"/>
</dbReference>
<reference evidence="8" key="1">
    <citation type="journal article" date="2021" name="Evol. Appl.">
        <title>The genome of the Pyrenean desman and the effects of bottlenecks and inbreeding on the genomic landscape of an endangered species.</title>
        <authorList>
            <person name="Escoda L."/>
            <person name="Castresana J."/>
        </authorList>
    </citation>
    <scope>NUCLEOTIDE SEQUENCE</scope>
    <source>
        <strain evidence="8">IBE-C5619</strain>
    </source>
</reference>
<dbReference type="CDD" id="cd11304">
    <property type="entry name" value="Cadherin_repeat"/>
    <property type="match status" value="7"/>
</dbReference>
<dbReference type="GO" id="GO:0044331">
    <property type="term" value="P:cell-cell adhesion mediated by cadherin"/>
    <property type="evidence" value="ECO:0007669"/>
    <property type="project" value="TreeGrafter"/>
</dbReference>
<dbReference type="InterPro" id="IPR020894">
    <property type="entry name" value="Cadherin_CS"/>
</dbReference>
<feature type="domain" description="Cadherin" evidence="7">
    <location>
        <begin position="343"/>
        <end position="451"/>
    </location>
</feature>
<dbReference type="GO" id="GO:0005509">
    <property type="term" value="F:calcium ion binding"/>
    <property type="evidence" value="ECO:0007669"/>
    <property type="project" value="UniProtKB-UniRule"/>
</dbReference>
<keyword evidence="3 5" id="KW-0106">Calcium</keyword>
<evidence type="ECO:0000256" key="3">
    <source>
        <dbReference type="ARBA" id="ARBA00022837"/>
    </source>
</evidence>
<feature type="non-terminal residue" evidence="8">
    <location>
        <position position="832"/>
    </location>
</feature>
<evidence type="ECO:0000313" key="8">
    <source>
        <dbReference type="EMBL" id="KAG8520439.1"/>
    </source>
</evidence>
<keyword evidence="9" id="KW-1185">Reference proteome</keyword>
<dbReference type="EMBL" id="JAGFMF010011568">
    <property type="protein sequence ID" value="KAG8520439.1"/>
    <property type="molecule type" value="Genomic_DNA"/>
</dbReference>
<evidence type="ECO:0000256" key="5">
    <source>
        <dbReference type="PROSITE-ProRule" id="PRU00043"/>
    </source>
</evidence>
<dbReference type="Proteomes" id="UP000700334">
    <property type="component" value="Unassembled WGS sequence"/>
</dbReference>
<feature type="domain" description="Cadherin" evidence="7">
    <location>
        <begin position="8"/>
        <end position="76"/>
    </location>
</feature>
<keyword evidence="2" id="KW-0677">Repeat</keyword>
<dbReference type="PRINTS" id="PR00205">
    <property type="entry name" value="CADHERIN"/>
</dbReference>
<dbReference type="InterPro" id="IPR039808">
    <property type="entry name" value="Cadherin"/>
</dbReference>
<dbReference type="PROSITE" id="PS50268">
    <property type="entry name" value="CADHERIN_2"/>
    <property type="match status" value="6"/>
</dbReference>
<dbReference type="InterPro" id="IPR015919">
    <property type="entry name" value="Cadherin-like_sf"/>
</dbReference>
<evidence type="ECO:0000256" key="4">
    <source>
        <dbReference type="ARBA" id="ARBA00023136"/>
    </source>
</evidence>
<dbReference type="FunFam" id="2.60.40.60:FF:000188">
    <property type="entry name" value="Cadherin 17"/>
    <property type="match status" value="1"/>
</dbReference>
<evidence type="ECO:0000259" key="7">
    <source>
        <dbReference type="PROSITE" id="PS50268"/>
    </source>
</evidence>
<dbReference type="FunFam" id="2.60.40.60:FF:000152">
    <property type="entry name" value="Cadherin 17"/>
    <property type="match status" value="1"/>
</dbReference>
<keyword evidence="6" id="KW-0812">Transmembrane</keyword>
<dbReference type="GO" id="GO:0005912">
    <property type="term" value="C:adherens junction"/>
    <property type="evidence" value="ECO:0007669"/>
    <property type="project" value="TreeGrafter"/>
</dbReference>
<feature type="domain" description="Cadherin" evidence="7">
    <location>
        <begin position="186"/>
        <end position="342"/>
    </location>
</feature>
<evidence type="ECO:0000256" key="6">
    <source>
        <dbReference type="SAM" id="Phobius"/>
    </source>
</evidence>